<evidence type="ECO:0000313" key="4">
    <source>
        <dbReference type="Proteomes" id="UP001597294"/>
    </source>
</evidence>
<feature type="transmembrane region" description="Helical" evidence="2">
    <location>
        <begin position="37"/>
        <end position="55"/>
    </location>
</feature>
<proteinExistence type="predicted"/>
<evidence type="ECO:0000256" key="1">
    <source>
        <dbReference type="SAM" id="MobiDB-lite"/>
    </source>
</evidence>
<keyword evidence="4" id="KW-1185">Reference proteome</keyword>
<feature type="transmembrane region" description="Helical" evidence="2">
    <location>
        <begin position="61"/>
        <end position="83"/>
    </location>
</feature>
<dbReference type="Proteomes" id="UP001597294">
    <property type="component" value="Unassembled WGS sequence"/>
</dbReference>
<feature type="compositionally biased region" description="Basic and acidic residues" evidence="1">
    <location>
        <begin position="1"/>
        <end position="19"/>
    </location>
</feature>
<keyword evidence="2" id="KW-1133">Transmembrane helix</keyword>
<evidence type="ECO:0000256" key="2">
    <source>
        <dbReference type="SAM" id="Phobius"/>
    </source>
</evidence>
<dbReference type="EMBL" id="JBHUII010000001">
    <property type="protein sequence ID" value="MFD2204823.1"/>
    <property type="molecule type" value="Genomic_DNA"/>
</dbReference>
<protein>
    <submittedName>
        <fullName evidence="3">Uncharacterized protein</fullName>
    </submittedName>
</protein>
<feature type="region of interest" description="Disordered" evidence="1">
    <location>
        <begin position="1"/>
        <end position="27"/>
    </location>
</feature>
<keyword evidence="2" id="KW-0472">Membrane</keyword>
<comment type="caution">
    <text evidence="3">The sequence shown here is derived from an EMBL/GenBank/DDBJ whole genome shotgun (WGS) entry which is preliminary data.</text>
</comment>
<sequence>MNLKDNKKSDSQRQSEPRSNHRGNSLASPSIRKMVKWIAAGDVFFGIIVMLVGYYKFNAGSVQWFGFTVAIIGGLLFLTIRLLEKRDVRKIN</sequence>
<gene>
    <name evidence="3" type="ORF">ACFSKO_04350</name>
</gene>
<name>A0ABW5BFD8_9PROT</name>
<reference evidence="4" key="1">
    <citation type="journal article" date="2019" name="Int. J. Syst. Evol. Microbiol.">
        <title>The Global Catalogue of Microorganisms (GCM) 10K type strain sequencing project: providing services to taxonomists for standard genome sequencing and annotation.</title>
        <authorList>
            <consortium name="The Broad Institute Genomics Platform"/>
            <consortium name="The Broad Institute Genome Sequencing Center for Infectious Disease"/>
            <person name="Wu L."/>
            <person name="Ma J."/>
        </authorList>
    </citation>
    <scope>NUCLEOTIDE SEQUENCE [LARGE SCALE GENOMIC DNA]</scope>
    <source>
        <strain evidence="4">CGMCC 4.7192</strain>
    </source>
</reference>
<evidence type="ECO:0000313" key="3">
    <source>
        <dbReference type="EMBL" id="MFD2204823.1"/>
    </source>
</evidence>
<keyword evidence="2" id="KW-0812">Transmembrane</keyword>
<dbReference type="RefSeq" id="WP_380248781.1">
    <property type="nucleotide sequence ID" value="NZ_JBHUII010000001.1"/>
</dbReference>
<organism evidence="3 4">
    <name type="scientific">Kiloniella antarctica</name>
    <dbReference type="NCBI Taxonomy" id="1550907"/>
    <lineage>
        <taxon>Bacteria</taxon>
        <taxon>Pseudomonadati</taxon>
        <taxon>Pseudomonadota</taxon>
        <taxon>Alphaproteobacteria</taxon>
        <taxon>Rhodospirillales</taxon>
        <taxon>Kiloniellaceae</taxon>
        <taxon>Kiloniella</taxon>
    </lineage>
</organism>
<accession>A0ABW5BFD8</accession>